<keyword evidence="2" id="KW-1185">Reference proteome</keyword>
<evidence type="ECO:0000313" key="1">
    <source>
        <dbReference type="EMBL" id="KAJ3110301.1"/>
    </source>
</evidence>
<sequence length="133" mass="14745">MGEFCEGLSIAAICIYLRTVIVVFEQRAGKISLIRRTYTPKTRQHYECIVPVIPTPPISPFTMTDSPASPSRDSLLGKGPANEDCTFPQSGLPLDPTKKPIVKFDNTLSPKSAFYFVDEYGILNLVKAPFKSF</sequence>
<name>A0AAD5SUR4_9FUNG</name>
<proteinExistence type="predicted"/>
<organism evidence="1 2">
    <name type="scientific">Physocladia obscura</name>
    <dbReference type="NCBI Taxonomy" id="109957"/>
    <lineage>
        <taxon>Eukaryota</taxon>
        <taxon>Fungi</taxon>
        <taxon>Fungi incertae sedis</taxon>
        <taxon>Chytridiomycota</taxon>
        <taxon>Chytridiomycota incertae sedis</taxon>
        <taxon>Chytridiomycetes</taxon>
        <taxon>Chytridiales</taxon>
        <taxon>Chytriomycetaceae</taxon>
        <taxon>Physocladia</taxon>
    </lineage>
</organism>
<comment type="caution">
    <text evidence="1">The sequence shown here is derived from an EMBL/GenBank/DDBJ whole genome shotgun (WGS) entry which is preliminary data.</text>
</comment>
<dbReference type="Proteomes" id="UP001211907">
    <property type="component" value="Unassembled WGS sequence"/>
</dbReference>
<gene>
    <name evidence="1" type="ORF">HK100_003083</name>
</gene>
<accession>A0AAD5SUR4</accession>
<evidence type="ECO:0000313" key="2">
    <source>
        <dbReference type="Proteomes" id="UP001211907"/>
    </source>
</evidence>
<dbReference type="AlphaFoldDB" id="A0AAD5SUR4"/>
<reference evidence="1" key="1">
    <citation type="submission" date="2020-05" db="EMBL/GenBank/DDBJ databases">
        <title>Phylogenomic resolution of chytrid fungi.</title>
        <authorList>
            <person name="Stajich J.E."/>
            <person name="Amses K."/>
            <person name="Simmons R."/>
            <person name="Seto K."/>
            <person name="Myers J."/>
            <person name="Bonds A."/>
            <person name="Quandt C.A."/>
            <person name="Barry K."/>
            <person name="Liu P."/>
            <person name="Grigoriev I."/>
            <person name="Longcore J.E."/>
            <person name="James T.Y."/>
        </authorList>
    </citation>
    <scope>NUCLEOTIDE SEQUENCE</scope>
    <source>
        <strain evidence="1">JEL0513</strain>
    </source>
</reference>
<dbReference type="EMBL" id="JADGJH010001747">
    <property type="protein sequence ID" value="KAJ3110301.1"/>
    <property type="molecule type" value="Genomic_DNA"/>
</dbReference>
<protein>
    <submittedName>
        <fullName evidence="1">Uncharacterized protein</fullName>
    </submittedName>
</protein>